<dbReference type="EMBL" id="NOKQ01000196">
    <property type="protein sequence ID" value="OZS78374.1"/>
    <property type="molecule type" value="Genomic_DNA"/>
</dbReference>
<comment type="caution">
    <text evidence="1">The sequence shown here is derived from an EMBL/GenBank/DDBJ whole genome shotgun (WGS) entry which is preliminary data.</text>
</comment>
<name>A0A264W482_9BACL</name>
<reference evidence="1 2" key="1">
    <citation type="submission" date="2017-07" db="EMBL/GenBank/DDBJ databases">
        <title>Tetzosporium hominis gen.nov. sp.nov.</title>
        <authorList>
            <person name="Tetz G."/>
            <person name="Tetz V."/>
        </authorList>
    </citation>
    <scope>NUCLEOTIDE SEQUENCE [LARGE SCALE GENOMIC DNA]</scope>
    <source>
        <strain evidence="1 2">VT-49</strain>
    </source>
</reference>
<dbReference type="AlphaFoldDB" id="A0A264W482"/>
<protein>
    <submittedName>
        <fullName evidence="1">Uncharacterized protein</fullName>
    </submittedName>
</protein>
<proteinExistence type="predicted"/>
<sequence length="113" mass="13310">MNSHELREWMDTHGIINRTISGFWNYLYSFKNEEPLQFEISYPLMEMDQLEPHLSSVSFTMNYQYEERIELVTCALVITYNDKKVGMYESLYSLAGDDLDDFLKISYPSSLPA</sequence>
<dbReference type="RefSeq" id="WP_094942394.1">
    <property type="nucleotide sequence ID" value="NZ_NOKQ01000196.1"/>
</dbReference>
<dbReference type="OrthoDB" id="2082543at2"/>
<keyword evidence="2" id="KW-1185">Reference proteome</keyword>
<organism evidence="1 2">
    <name type="scientific">Tetzosporium hominis</name>
    <dbReference type="NCBI Taxonomy" id="2020506"/>
    <lineage>
        <taxon>Bacteria</taxon>
        <taxon>Bacillati</taxon>
        <taxon>Bacillota</taxon>
        <taxon>Bacilli</taxon>
        <taxon>Bacillales</taxon>
        <taxon>Caryophanaceae</taxon>
        <taxon>Tetzosporium</taxon>
    </lineage>
</organism>
<gene>
    <name evidence="1" type="ORF">CF394_06350</name>
</gene>
<evidence type="ECO:0000313" key="2">
    <source>
        <dbReference type="Proteomes" id="UP000217065"/>
    </source>
</evidence>
<dbReference type="Proteomes" id="UP000217065">
    <property type="component" value="Unassembled WGS sequence"/>
</dbReference>
<accession>A0A264W482</accession>
<evidence type="ECO:0000313" key="1">
    <source>
        <dbReference type="EMBL" id="OZS78374.1"/>
    </source>
</evidence>